<evidence type="ECO:0000313" key="4">
    <source>
        <dbReference type="Proteomes" id="UP000291343"/>
    </source>
</evidence>
<dbReference type="Proteomes" id="UP000291343">
    <property type="component" value="Unassembled WGS sequence"/>
</dbReference>
<keyword evidence="4" id="KW-1185">Reference proteome</keyword>
<dbReference type="SMART" id="SM00338">
    <property type="entry name" value="BRLZ"/>
    <property type="match status" value="1"/>
</dbReference>
<feature type="compositionally biased region" description="Basic and acidic residues" evidence="1">
    <location>
        <begin position="187"/>
        <end position="198"/>
    </location>
</feature>
<dbReference type="InterPro" id="IPR046347">
    <property type="entry name" value="bZIP_sf"/>
</dbReference>
<protein>
    <recommendedName>
        <fullName evidence="2">BZIP domain-containing protein</fullName>
    </recommendedName>
</protein>
<organism evidence="3 4">
    <name type="scientific">Laodelphax striatellus</name>
    <name type="common">Small brown planthopper</name>
    <name type="synonym">Delphax striatella</name>
    <dbReference type="NCBI Taxonomy" id="195883"/>
    <lineage>
        <taxon>Eukaryota</taxon>
        <taxon>Metazoa</taxon>
        <taxon>Ecdysozoa</taxon>
        <taxon>Arthropoda</taxon>
        <taxon>Hexapoda</taxon>
        <taxon>Insecta</taxon>
        <taxon>Pterygota</taxon>
        <taxon>Neoptera</taxon>
        <taxon>Paraneoptera</taxon>
        <taxon>Hemiptera</taxon>
        <taxon>Auchenorrhyncha</taxon>
        <taxon>Fulgoroidea</taxon>
        <taxon>Delphacidae</taxon>
        <taxon>Criomorphinae</taxon>
        <taxon>Laodelphax</taxon>
    </lineage>
</organism>
<dbReference type="CDD" id="cd14693">
    <property type="entry name" value="bZIP_CEBP"/>
    <property type="match status" value="1"/>
</dbReference>
<accession>A0A482X833</accession>
<evidence type="ECO:0000313" key="3">
    <source>
        <dbReference type="EMBL" id="RZF42095.1"/>
    </source>
</evidence>
<feature type="compositionally biased region" description="Polar residues" evidence="1">
    <location>
        <begin position="156"/>
        <end position="167"/>
    </location>
</feature>
<sequence>MDSPQMYDNNVSPNEANKKLQQHIKRYSDLPDLNTPEISLDLQNLIDDSQFSEGLFTEILSGPKAAAAIGVRPQFQQRSLAYLPQPVHFSDNQAGTNGNTAAHASQPQAQAGNQANIKTEPPEGSLDYRTTAAAVATAAAATYSVLSNGAGNAFTNPSPSLLKNQLSHHSAHHNVHHHHHHHRKQSKSIDKNTDEYKRRRERNNIAVRKSREKAKMRSRETEEKVKLLIKENERLQKRIELLTEELNVLRSLFTNVGVLPEHLHRELNKHLDTYQHGVQ</sequence>
<dbReference type="Gene3D" id="1.20.5.170">
    <property type="match status" value="1"/>
</dbReference>
<dbReference type="OrthoDB" id="10032067at2759"/>
<dbReference type="SUPFAM" id="SSF57959">
    <property type="entry name" value="Leucine zipper domain"/>
    <property type="match status" value="1"/>
</dbReference>
<dbReference type="SMR" id="A0A482X833"/>
<feature type="region of interest" description="Disordered" evidence="1">
    <location>
        <begin position="156"/>
        <end position="223"/>
    </location>
</feature>
<comment type="caution">
    <text evidence="3">The sequence shown here is derived from an EMBL/GenBank/DDBJ whole genome shotgun (WGS) entry which is preliminary data.</text>
</comment>
<dbReference type="EMBL" id="QKKF02015641">
    <property type="protein sequence ID" value="RZF42095.1"/>
    <property type="molecule type" value="Genomic_DNA"/>
</dbReference>
<dbReference type="STRING" id="195883.A0A482X833"/>
<reference evidence="3 4" key="1">
    <citation type="journal article" date="2017" name="Gigascience">
        <title>Genome sequence of the small brown planthopper, Laodelphax striatellus.</title>
        <authorList>
            <person name="Zhu J."/>
            <person name="Jiang F."/>
            <person name="Wang X."/>
            <person name="Yang P."/>
            <person name="Bao Y."/>
            <person name="Zhao W."/>
            <person name="Wang W."/>
            <person name="Lu H."/>
            <person name="Wang Q."/>
            <person name="Cui N."/>
            <person name="Li J."/>
            <person name="Chen X."/>
            <person name="Luo L."/>
            <person name="Yu J."/>
            <person name="Kang L."/>
            <person name="Cui F."/>
        </authorList>
    </citation>
    <scope>NUCLEOTIDE SEQUENCE [LARGE SCALE GENOMIC DNA]</scope>
    <source>
        <strain evidence="3">Lst14</strain>
    </source>
</reference>
<feature type="compositionally biased region" description="Basic and acidic residues" evidence="1">
    <location>
        <begin position="213"/>
        <end position="223"/>
    </location>
</feature>
<dbReference type="PROSITE" id="PS50217">
    <property type="entry name" value="BZIP"/>
    <property type="match status" value="1"/>
</dbReference>
<dbReference type="PANTHER" id="PTHR23334">
    <property type="entry name" value="CCAAT/ENHANCER BINDING PROTEIN"/>
    <property type="match status" value="1"/>
</dbReference>
<evidence type="ECO:0000256" key="1">
    <source>
        <dbReference type="SAM" id="MobiDB-lite"/>
    </source>
</evidence>
<dbReference type="Pfam" id="PF07716">
    <property type="entry name" value="bZIP_2"/>
    <property type="match status" value="1"/>
</dbReference>
<dbReference type="GO" id="GO:0006351">
    <property type="term" value="P:DNA-templated transcription"/>
    <property type="evidence" value="ECO:0007669"/>
    <property type="project" value="InterPro"/>
</dbReference>
<dbReference type="InterPro" id="IPR031106">
    <property type="entry name" value="C/EBP"/>
</dbReference>
<dbReference type="InterPro" id="IPR004827">
    <property type="entry name" value="bZIP"/>
</dbReference>
<dbReference type="FunCoup" id="A0A482X833">
    <property type="interactions" value="68"/>
</dbReference>
<dbReference type="GO" id="GO:0005634">
    <property type="term" value="C:nucleus"/>
    <property type="evidence" value="ECO:0007669"/>
    <property type="project" value="UniProtKB-ARBA"/>
</dbReference>
<dbReference type="PANTHER" id="PTHR23334:SF20">
    <property type="entry name" value="BASIC LEUCINE ZIPPER 24"/>
    <property type="match status" value="1"/>
</dbReference>
<feature type="domain" description="BZIP" evidence="2">
    <location>
        <begin position="193"/>
        <end position="256"/>
    </location>
</feature>
<feature type="compositionally biased region" description="Polar residues" evidence="1">
    <location>
        <begin position="90"/>
        <end position="117"/>
    </location>
</feature>
<evidence type="ECO:0000259" key="2">
    <source>
        <dbReference type="PROSITE" id="PS50217"/>
    </source>
</evidence>
<dbReference type="GO" id="GO:0000978">
    <property type="term" value="F:RNA polymerase II cis-regulatory region sequence-specific DNA binding"/>
    <property type="evidence" value="ECO:0007669"/>
    <property type="project" value="TreeGrafter"/>
</dbReference>
<dbReference type="GO" id="GO:0000981">
    <property type="term" value="F:DNA-binding transcription factor activity, RNA polymerase II-specific"/>
    <property type="evidence" value="ECO:0007669"/>
    <property type="project" value="TreeGrafter"/>
</dbReference>
<proteinExistence type="predicted"/>
<feature type="region of interest" description="Disordered" evidence="1">
    <location>
        <begin position="88"/>
        <end position="122"/>
    </location>
</feature>
<feature type="compositionally biased region" description="Basic residues" evidence="1">
    <location>
        <begin position="169"/>
        <end position="186"/>
    </location>
</feature>
<dbReference type="InParanoid" id="A0A482X833"/>
<dbReference type="AlphaFoldDB" id="A0A482X833"/>
<name>A0A482X833_LAOST</name>
<gene>
    <name evidence="3" type="ORF">LSTR_LSTR006688</name>
</gene>